<reference evidence="6" key="2">
    <citation type="submission" date="2023-05" db="EMBL/GenBank/DDBJ databases">
        <authorList>
            <consortium name="Lawrence Berkeley National Laboratory"/>
            <person name="Steindorff A."/>
            <person name="Hensen N."/>
            <person name="Bonometti L."/>
            <person name="Westerberg I."/>
            <person name="Brannstrom I.O."/>
            <person name="Guillou S."/>
            <person name="Cros-Aarteil S."/>
            <person name="Calhoun S."/>
            <person name="Haridas S."/>
            <person name="Kuo A."/>
            <person name="Mondo S."/>
            <person name="Pangilinan J."/>
            <person name="Riley R."/>
            <person name="Labutti K."/>
            <person name="Andreopoulos B."/>
            <person name="Lipzen A."/>
            <person name="Chen C."/>
            <person name="Yanf M."/>
            <person name="Daum C."/>
            <person name="Ng V."/>
            <person name="Clum A."/>
            <person name="Ohm R."/>
            <person name="Martin F."/>
            <person name="Silar P."/>
            <person name="Natvig D."/>
            <person name="Lalanne C."/>
            <person name="Gautier V."/>
            <person name="Ament-Velasquez S.L."/>
            <person name="Kruys A."/>
            <person name="Hutchinson M.I."/>
            <person name="Powell A.J."/>
            <person name="Barry K."/>
            <person name="Miller A.N."/>
            <person name="Grigoriev I.V."/>
            <person name="Debuchy R."/>
            <person name="Gladieux P."/>
            <person name="Thoren M.H."/>
            <person name="Johannesson H."/>
        </authorList>
    </citation>
    <scope>NUCLEOTIDE SEQUENCE</scope>
    <source>
        <strain evidence="6">CBS 990.96</strain>
    </source>
</reference>
<evidence type="ECO:0008006" key="8">
    <source>
        <dbReference type="Google" id="ProtNLM"/>
    </source>
</evidence>
<dbReference type="Gene3D" id="3.40.50.1820">
    <property type="entry name" value="alpha/beta hydrolase"/>
    <property type="match status" value="1"/>
</dbReference>
<dbReference type="Proteomes" id="UP001301958">
    <property type="component" value="Unassembled WGS sequence"/>
</dbReference>
<accession>A0AAN7BHI4</accession>
<dbReference type="PANTHER" id="PTHR43248">
    <property type="entry name" value="2-SUCCINYL-6-HYDROXY-2,4-CYCLOHEXADIENE-1-CARBOXYLATE SYNTHASE"/>
    <property type="match status" value="1"/>
</dbReference>
<dbReference type="InterPro" id="IPR029058">
    <property type="entry name" value="AB_hydrolase_fold"/>
</dbReference>
<evidence type="ECO:0000256" key="2">
    <source>
        <dbReference type="ARBA" id="ARBA00022801"/>
    </source>
</evidence>
<dbReference type="Pfam" id="PF00561">
    <property type="entry name" value="Abhydrolase_1"/>
    <property type="match status" value="1"/>
</dbReference>
<protein>
    <recommendedName>
        <fullName evidence="8">Hydrolase</fullName>
    </recommendedName>
</protein>
<dbReference type="InterPro" id="IPR051601">
    <property type="entry name" value="Serine_prot/Carboxylest_S33"/>
</dbReference>
<dbReference type="AlphaFoldDB" id="A0AAN7BHI4"/>
<dbReference type="GO" id="GO:0016787">
    <property type="term" value="F:hydrolase activity"/>
    <property type="evidence" value="ECO:0007669"/>
    <property type="project" value="UniProtKB-KW"/>
</dbReference>
<keyword evidence="3" id="KW-0472">Membrane</keyword>
<evidence type="ECO:0000313" key="7">
    <source>
        <dbReference type="Proteomes" id="UP001301958"/>
    </source>
</evidence>
<keyword evidence="3" id="KW-0812">Transmembrane</keyword>
<dbReference type="InterPro" id="IPR013595">
    <property type="entry name" value="Pept_S33_TAP-like_C"/>
</dbReference>
<dbReference type="PANTHER" id="PTHR43248:SF25">
    <property type="entry name" value="AB HYDROLASE-1 DOMAIN-CONTAINING PROTEIN-RELATED"/>
    <property type="match status" value="1"/>
</dbReference>
<evidence type="ECO:0000259" key="4">
    <source>
        <dbReference type="Pfam" id="PF00561"/>
    </source>
</evidence>
<gene>
    <name evidence="6" type="ORF">QBC38DRAFT_52525</name>
</gene>
<evidence type="ECO:0000259" key="5">
    <source>
        <dbReference type="Pfam" id="PF08386"/>
    </source>
</evidence>
<feature type="domain" description="AB hydrolase-1" evidence="4">
    <location>
        <begin position="138"/>
        <end position="342"/>
    </location>
</feature>
<feature type="domain" description="Peptidase S33 tripeptidyl aminopeptidase-like C-terminal" evidence="5">
    <location>
        <begin position="494"/>
        <end position="600"/>
    </location>
</feature>
<keyword evidence="2" id="KW-0378">Hydrolase</keyword>
<evidence type="ECO:0000256" key="1">
    <source>
        <dbReference type="ARBA" id="ARBA00010088"/>
    </source>
</evidence>
<feature type="transmembrane region" description="Helical" evidence="3">
    <location>
        <begin position="35"/>
        <end position="57"/>
    </location>
</feature>
<comment type="similarity">
    <text evidence="1">Belongs to the peptidase S33 family.</text>
</comment>
<sequence length="682" mass="76954">MKLRFQLQHHIMEKEAIINYRPAETPRRRGPSTTLIPITSILFGILFLGSLPNIRFWDFGSIPSSSSSTATSEYDPNNPWESIPSSPQLKWHPCYPSFLPYNFLCARLSLPMTYTSSNSASRVSIALLLLPGTNSSKPPLLINPGGPGGSGNQLVLLVGKQIQDVFGEDQSILGFDPRGVGYSTPLADCWANKHEPASAGFMRRVEFETVQSAYGFMNDSDVSLKYLSSGQKAVNDLCREGGKEVIKYVGTKYVARDMLGIIDAWDQSSVKFKGDKREKAKLHYWGFSYGTYLGMTFAKMFPDRVGRVVLDGVVDSDYYEKEIWKESLLDADEIWERFFEYCFGVEKDCAFWKEGEDTKGMKKRFERVLRELDDAEEGPITFTHPKWFYPVVLRKSYFRLIIFGTLKMPVLTWPALAEVLRILEERRYGDLSVMFGDRRLLCLLPGGNLPFNVVSDAQRAIMCGDKDEGHRMNLTIPQIRDAFGKMAKTSQFTDIWLGLMLQCNGWDISKPYRLEYEVEKQWIESSNGRAQINTSFPILFMSTTLDPVTPLLAAVKMSLRFKDAGLIELEAEGHCTVGSAASLCVAKVVRDYVLHGKVPPPAEVNGKQYLDGKWTKCEADERPWKRVGSLSVRYKEDAALMDAFKKVQRGMAAVGQFEPAIRNSMTVPRMSTEDLLSIFGEV</sequence>
<proteinExistence type="inferred from homology"/>
<dbReference type="InterPro" id="IPR000073">
    <property type="entry name" value="AB_hydrolase_1"/>
</dbReference>
<keyword evidence="3" id="KW-1133">Transmembrane helix</keyword>
<evidence type="ECO:0000256" key="3">
    <source>
        <dbReference type="SAM" id="Phobius"/>
    </source>
</evidence>
<organism evidence="6 7">
    <name type="scientific">Podospora fimiseda</name>
    <dbReference type="NCBI Taxonomy" id="252190"/>
    <lineage>
        <taxon>Eukaryota</taxon>
        <taxon>Fungi</taxon>
        <taxon>Dikarya</taxon>
        <taxon>Ascomycota</taxon>
        <taxon>Pezizomycotina</taxon>
        <taxon>Sordariomycetes</taxon>
        <taxon>Sordariomycetidae</taxon>
        <taxon>Sordariales</taxon>
        <taxon>Podosporaceae</taxon>
        <taxon>Podospora</taxon>
    </lineage>
</organism>
<keyword evidence="7" id="KW-1185">Reference proteome</keyword>
<dbReference type="SUPFAM" id="SSF53474">
    <property type="entry name" value="alpha/beta-Hydrolases"/>
    <property type="match status" value="1"/>
</dbReference>
<comment type="caution">
    <text evidence="6">The sequence shown here is derived from an EMBL/GenBank/DDBJ whole genome shotgun (WGS) entry which is preliminary data.</text>
</comment>
<name>A0AAN7BHI4_9PEZI</name>
<dbReference type="Pfam" id="PF08386">
    <property type="entry name" value="Abhydrolase_4"/>
    <property type="match status" value="1"/>
</dbReference>
<reference evidence="6" key="1">
    <citation type="journal article" date="2023" name="Mol. Phylogenet. Evol.">
        <title>Genome-scale phylogeny and comparative genomics of the fungal order Sordariales.</title>
        <authorList>
            <person name="Hensen N."/>
            <person name="Bonometti L."/>
            <person name="Westerberg I."/>
            <person name="Brannstrom I.O."/>
            <person name="Guillou S."/>
            <person name="Cros-Aarteil S."/>
            <person name="Calhoun S."/>
            <person name="Haridas S."/>
            <person name="Kuo A."/>
            <person name="Mondo S."/>
            <person name="Pangilinan J."/>
            <person name="Riley R."/>
            <person name="LaButti K."/>
            <person name="Andreopoulos B."/>
            <person name="Lipzen A."/>
            <person name="Chen C."/>
            <person name="Yan M."/>
            <person name="Daum C."/>
            <person name="Ng V."/>
            <person name="Clum A."/>
            <person name="Steindorff A."/>
            <person name="Ohm R.A."/>
            <person name="Martin F."/>
            <person name="Silar P."/>
            <person name="Natvig D.O."/>
            <person name="Lalanne C."/>
            <person name="Gautier V."/>
            <person name="Ament-Velasquez S.L."/>
            <person name="Kruys A."/>
            <person name="Hutchinson M.I."/>
            <person name="Powell A.J."/>
            <person name="Barry K."/>
            <person name="Miller A.N."/>
            <person name="Grigoriev I.V."/>
            <person name="Debuchy R."/>
            <person name="Gladieux P."/>
            <person name="Hiltunen Thoren M."/>
            <person name="Johannesson H."/>
        </authorList>
    </citation>
    <scope>NUCLEOTIDE SEQUENCE</scope>
    <source>
        <strain evidence="6">CBS 990.96</strain>
    </source>
</reference>
<dbReference type="EMBL" id="MU865428">
    <property type="protein sequence ID" value="KAK4223394.1"/>
    <property type="molecule type" value="Genomic_DNA"/>
</dbReference>
<evidence type="ECO:0000313" key="6">
    <source>
        <dbReference type="EMBL" id="KAK4223394.1"/>
    </source>
</evidence>